<evidence type="ECO:0000256" key="1">
    <source>
        <dbReference type="ARBA" id="ARBA00010652"/>
    </source>
</evidence>
<organism evidence="4 5">
    <name type="scientific">Mycobacterium gordonae</name>
    <dbReference type="NCBI Taxonomy" id="1778"/>
    <lineage>
        <taxon>Bacteria</taxon>
        <taxon>Bacillati</taxon>
        <taxon>Actinomycetota</taxon>
        <taxon>Actinomycetes</taxon>
        <taxon>Mycobacteriales</taxon>
        <taxon>Mycobacteriaceae</taxon>
        <taxon>Mycobacterium</taxon>
    </lineage>
</organism>
<evidence type="ECO:0000259" key="3">
    <source>
        <dbReference type="Pfam" id="PF12484"/>
    </source>
</evidence>
<dbReference type="SUPFAM" id="SSF140459">
    <property type="entry name" value="PE/PPE dimer-like"/>
    <property type="match status" value="1"/>
</dbReference>
<dbReference type="Pfam" id="PF12484">
    <property type="entry name" value="PPE-SVP"/>
    <property type="match status" value="1"/>
</dbReference>
<dbReference type="PANTHER" id="PTHR46766">
    <property type="entry name" value="GLUTAMINE-RICH PROTEIN 2"/>
    <property type="match status" value="1"/>
</dbReference>
<dbReference type="InterPro" id="IPR022171">
    <property type="entry name" value="PPE_C"/>
</dbReference>
<dbReference type="PANTHER" id="PTHR46766:SF1">
    <property type="entry name" value="GLUTAMINE-RICH PROTEIN 2"/>
    <property type="match status" value="1"/>
</dbReference>
<dbReference type="Pfam" id="PF00823">
    <property type="entry name" value="PPE"/>
    <property type="match status" value="1"/>
</dbReference>
<dbReference type="STRING" id="1778.A9W97_20085"/>
<evidence type="ECO:0000313" key="4">
    <source>
        <dbReference type="EMBL" id="KQH75218.1"/>
    </source>
</evidence>
<evidence type="ECO:0000259" key="2">
    <source>
        <dbReference type="Pfam" id="PF00823"/>
    </source>
</evidence>
<name>A0A0Q2LHG8_MYCGO</name>
<gene>
    <name evidence="4" type="ORF">AO501_00285</name>
</gene>
<feature type="domain" description="PPE family C-terminal" evidence="3">
    <location>
        <begin position="297"/>
        <end position="393"/>
    </location>
</feature>
<dbReference type="Proteomes" id="UP000051677">
    <property type="component" value="Unassembled WGS sequence"/>
</dbReference>
<dbReference type="OrthoDB" id="4753779at2"/>
<dbReference type="FunFam" id="1.20.1260.20:FF:000001">
    <property type="entry name" value="PPE family protein PPE41"/>
    <property type="match status" value="1"/>
</dbReference>
<proteinExistence type="inferred from homology"/>
<feature type="domain" description="PPE" evidence="2">
    <location>
        <begin position="4"/>
        <end position="168"/>
    </location>
</feature>
<comment type="similarity">
    <text evidence="1">Belongs to the mycobacterial PPE family.</text>
</comment>
<dbReference type="RefSeq" id="WP_055581775.1">
    <property type="nucleotide sequence ID" value="NZ_LKTM01000383.1"/>
</dbReference>
<evidence type="ECO:0000313" key="5">
    <source>
        <dbReference type="Proteomes" id="UP000051677"/>
    </source>
</evidence>
<dbReference type="Gene3D" id="1.20.1260.20">
    <property type="entry name" value="PPE superfamily"/>
    <property type="match status" value="1"/>
</dbReference>
<comment type="caution">
    <text evidence="4">The sequence shown here is derived from an EMBL/GenBank/DDBJ whole genome shotgun (WGS) entry which is preliminary data.</text>
</comment>
<dbReference type="InterPro" id="IPR038332">
    <property type="entry name" value="PPE_sf"/>
</dbReference>
<dbReference type="EMBL" id="LKTM01000383">
    <property type="protein sequence ID" value="KQH75218.1"/>
    <property type="molecule type" value="Genomic_DNA"/>
</dbReference>
<protein>
    <recommendedName>
        <fullName evidence="6">PPE family protein</fullName>
    </recommendedName>
</protein>
<accession>A0A0Q2LHG8</accession>
<dbReference type="GO" id="GO:0052572">
    <property type="term" value="P:response to host immune response"/>
    <property type="evidence" value="ECO:0007669"/>
    <property type="project" value="TreeGrafter"/>
</dbReference>
<dbReference type="InterPro" id="IPR000030">
    <property type="entry name" value="PPE_dom"/>
</dbReference>
<dbReference type="AlphaFoldDB" id="A0A0Q2LHG8"/>
<evidence type="ECO:0008006" key="6">
    <source>
        <dbReference type="Google" id="ProtNLM"/>
    </source>
</evidence>
<reference evidence="4 5" key="1">
    <citation type="submission" date="2015-10" db="EMBL/GenBank/DDBJ databases">
        <title>Mycobacterium gordonae draft genome assembly.</title>
        <authorList>
            <person name="Ustinova V."/>
            <person name="Smirnova T."/>
            <person name="Blagodatskikh K."/>
            <person name="Varlamov D."/>
            <person name="Larionova E."/>
            <person name="Chernousova L."/>
        </authorList>
    </citation>
    <scope>NUCLEOTIDE SEQUENCE [LARGE SCALE GENOMIC DNA]</scope>
    <source>
        <strain evidence="4 5">CTRI 14-8773</strain>
    </source>
</reference>
<sequence>MILDFAWLPPEINSLRIFSGAGPGPLHAAAAAWESLAADLAASASSFNSVIVGLTSGPWAGPASAAMAAAALPYVDWMSAAAGQADAAGLQARAAASAFEGALTGTVHPAVVEANRISLMTLIATNFLGLNTPAIFANEFDYVEMWAQDVAAMLGYHGGATAVAESLTPFSLPPMDLAGLAANVGAQFTGLATSASAAVSPALQGVVAAAPGMVAGVQSAAAALPIQSLSSVAQLGAMPASMLIGPLMQAGTSASSTAGLAGASTAAGLVDAPKFVGDVNPMKGLGGGGAALGGGMSAGLGNARLVGSMSVPPTWQGSVPKGMATGAMSGLGANAAEMAQAAGAAGMGAGGGMPMMPMPMGAGGAGGGMPGGMLGRGGASPHVVQNRPSVIPRTGVG</sequence>